<dbReference type="Pfam" id="PF00861">
    <property type="entry name" value="Ribosomal_L18p"/>
    <property type="match status" value="1"/>
</dbReference>
<accession>A0A2M7QH48</accession>
<dbReference type="GO" id="GO:0005737">
    <property type="term" value="C:cytoplasm"/>
    <property type="evidence" value="ECO:0007669"/>
    <property type="project" value="UniProtKB-ARBA"/>
</dbReference>
<dbReference type="GO" id="GO:0005840">
    <property type="term" value="C:ribosome"/>
    <property type="evidence" value="ECO:0007669"/>
    <property type="project" value="UniProtKB-KW"/>
</dbReference>
<comment type="caution">
    <text evidence="8">The sequence shown here is derived from an EMBL/GenBank/DDBJ whole genome shotgun (WGS) entry which is preliminary data.</text>
</comment>
<gene>
    <name evidence="7" type="primary">rplR</name>
    <name evidence="8" type="ORF">COY88_01510</name>
</gene>
<evidence type="ECO:0000256" key="7">
    <source>
        <dbReference type="HAMAP-Rule" id="MF_01337"/>
    </source>
</evidence>
<dbReference type="InterPro" id="IPR057268">
    <property type="entry name" value="Ribosomal_L18"/>
</dbReference>
<comment type="function">
    <text evidence="7">This is one of the proteins that bind and probably mediate the attachment of the 5S RNA into the large ribosomal subunit, where it forms part of the central protuberance.</text>
</comment>
<dbReference type="GO" id="GO:1990904">
    <property type="term" value="C:ribonucleoprotein complex"/>
    <property type="evidence" value="ECO:0007669"/>
    <property type="project" value="UniProtKB-KW"/>
</dbReference>
<dbReference type="Gene3D" id="3.30.420.100">
    <property type="match status" value="1"/>
</dbReference>
<evidence type="ECO:0000256" key="2">
    <source>
        <dbReference type="ARBA" id="ARBA00022730"/>
    </source>
</evidence>
<keyword evidence="3 7" id="KW-0694">RNA-binding</keyword>
<organism evidence="8 9">
    <name type="scientific">Candidatus Roizmanbacteria bacterium CG_4_10_14_0_8_um_filter_35_28</name>
    <dbReference type="NCBI Taxonomy" id="1974827"/>
    <lineage>
        <taxon>Bacteria</taxon>
        <taxon>Candidatus Roizmaniibacteriota</taxon>
    </lineage>
</organism>
<keyword evidence="2 7" id="KW-0699">rRNA-binding</keyword>
<dbReference type="NCBIfam" id="TIGR00060">
    <property type="entry name" value="L18_bact"/>
    <property type="match status" value="1"/>
</dbReference>
<dbReference type="GO" id="GO:0008097">
    <property type="term" value="F:5S rRNA binding"/>
    <property type="evidence" value="ECO:0007669"/>
    <property type="project" value="TreeGrafter"/>
</dbReference>
<evidence type="ECO:0000256" key="4">
    <source>
        <dbReference type="ARBA" id="ARBA00022980"/>
    </source>
</evidence>
<dbReference type="AlphaFoldDB" id="A0A2M7QH48"/>
<dbReference type="Proteomes" id="UP000230344">
    <property type="component" value="Unassembled WGS sequence"/>
</dbReference>
<keyword evidence="4 7" id="KW-0689">Ribosomal protein</keyword>
<name>A0A2M7QH48_9BACT</name>
<evidence type="ECO:0000256" key="5">
    <source>
        <dbReference type="ARBA" id="ARBA00023274"/>
    </source>
</evidence>
<dbReference type="EMBL" id="PFLH01000022">
    <property type="protein sequence ID" value="PIY71180.1"/>
    <property type="molecule type" value="Genomic_DNA"/>
</dbReference>
<dbReference type="SUPFAM" id="SSF53137">
    <property type="entry name" value="Translational machinery components"/>
    <property type="match status" value="1"/>
</dbReference>
<evidence type="ECO:0000256" key="6">
    <source>
        <dbReference type="ARBA" id="ARBA00035197"/>
    </source>
</evidence>
<dbReference type="GO" id="GO:0006412">
    <property type="term" value="P:translation"/>
    <property type="evidence" value="ECO:0007669"/>
    <property type="project" value="UniProtKB-UniRule"/>
</dbReference>
<sequence>MKKINFNRLLRRKRRVSANIKGTSFKPRINVFRSNYYIYAQAIDDEKKATIVSYSSLNLKKEKDFQKNKKTEEAKKIGIKLAMILKKKKITEAVFDRSIYVYQGRVKALAEGIREGGIKI</sequence>
<dbReference type="InterPro" id="IPR005484">
    <property type="entry name" value="Ribosomal_uL18_bac/plant/anim"/>
</dbReference>
<evidence type="ECO:0000313" key="9">
    <source>
        <dbReference type="Proteomes" id="UP000230344"/>
    </source>
</evidence>
<reference evidence="9" key="1">
    <citation type="submission" date="2017-09" db="EMBL/GenBank/DDBJ databases">
        <title>Depth-based differentiation of microbial function through sediment-hosted aquifers and enrichment of novel symbionts in the deep terrestrial subsurface.</title>
        <authorList>
            <person name="Probst A.J."/>
            <person name="Ladd B."/>
            <person name="Jarett J.K."/>
            <person name="Geller-Mcgrath D.E."/>
            <person name="Sieber C.M.K."/>
            <person name="Emerson J.B."/>
            <person name="Anantharaman K."/>
            <person name="Thomas B.C."/>
            <person name="Malmstrom R."/>
            <person name="Stieglmeier M."/>
            <person name="Klingl A."/>
            <person name="Woyke T."/>
            <person name="Ryan C.M."/>
            <person name="Banfield J.F."/>
        </authorList>
    </citation>
    <scope>NUCLEOTIDE SEQUENCE [LARGE SCALE GENOMIC DNA]</scope>
</reference>
<proteinExistence type="inferred from homology"/>
<protein>
    <recommendedName>
        <fullName evidence="6 7">Large ribosomal subunit protein uL18</fullName>
    </recommendedName>
</protein>
<evidence type="ECO:0000313" key="8">
    <source>
        <dbReference type="EMBL" id="PIY71180.1"/>
    </source>
</evidence>
<dbReference type="CDD" id="cd00432">
    <property type="entry name" value="Ribosomal_L18_L5e"/>
    <property type="match status" value="1"/>
</dbReference>
<dbReference type="GO" id="GO:0003735">
    <property type="term" value="F:structural constituent of ribosome"/>
    <property type="evidence" value="ECO:0007669"/>
    <property type="project" value="InterPro"/>
</dbReference>
<comment type="similarity">
    <text evidence="1 7">Belongs to the universal ribosomal protein uL18 family.</text>
</comment>
<comment type="subunit">
    <text evidence="7">Part of the 50S ribosomal subunit; part of the 5S rRNA/L5/L18/L25 subcomplex. Contacts the 5S and 23S rRNAs.</text>
</comment>
<dbReference type="HAMAP" id="MF_01337_B">
    <property type="entry name" value="Ribosomal_uL18_B"/>
    <property type="match status" value="1"/>
</dbReference>
<evidence type="ECO:0000256" key="1">
    <source>
        <dbReference type="ARBA" id="ARBA00007116"/>
    </source>
</evidence>
<dbReference type="PANTHER" id="PTHR12899:SF3">
    <property type="entry name" value="LARGE RIBOSOMAL SUBUNIT PROTEIN UL18M"/>
    <property type="match status" value="1"/>
</dbReference>
<evidence type="ECO:0000256" key="3">
    <source>
        <dbReference type="ARBA" id="ARBA00022884"/>
    </source>
</evidence>
<keyword evidence="5 7" id="KW-0687">Ribonucleoprotein</keyword>
<dbReference type="InterPro" id="IPR004389">
    <property type="entry name" value="Ribosomal_uL18_bac-type"/>
</dbReference>
<dbReference type="PANTHER" id="PTHR12899">
    <property type="entry name" value="39S RIBOSOMAL PROTEIN L18, MITOCHONDRIAL"/>
    <property type="match status" value="1"/>
</dbReference>